<keyword evidence="2" id="KW-1185">Reference proteome</keyword>
<comment type="caution">
    <text evidence="1">The sequence shown here is derived from an EMBL/GenBank/DDBJ whole genome shotgun (WGS) entry which is preliminary data.</text>
</comment>
<proteinExistence type="predicted"/>
<organism evidence="1 2">
    <name type="scientific">Paracraurococcus lichenis</name>
    <dbReference type="NCBI Taxonomy" id="3064888"/>
    <lineage>
        <taxon>Bacteria</taxon>
        <taxon>Pseudomonadati</taxon>
        <taxon>Pseudomonadota</taxon>
        <taxon>Alphaproteobacteria</taxon>
        <taxon>Acetobacterales</taxon>
        <taxon>Roseomonadaceae</taxon>
        <taxon>Paracraurococcus</taxon>
    </lineage>
</organism>
<accession>A0ABT9DYF4</accession>
<dbReference type="EMBL" id="JAUTWS010000008">
    <property type="protein sequence ID" value="MDO9708780.1"/>
    <property type="molecule type" value="Genomic_DNA"/>
</dbReference>
<evidence type="ECO:0000313" key="2">
    <source>
        <dbReference type="Proteomes" id="UP001243009"/>
    </source>
</evidence>
<reference evidence="1 2" key="1">
    <citation type="submission" date="2023-08" db="EMBL/GenBank/DDBJ databases">
        <title>The draft genome sequence of Paracraurococcus sp. LOR1-02.</title>
        <authorList>
            <person name="Kingkaew E."/>
            <person name="Tanasupawat S."/>
        </authorList>
    </citation>
    <scope>NUCLEOTIDE SEQUENCE [LARGE SCALE GENOMIC DNA]</scope>
    <source>
        <strain evidence="1 2">LOR1-02</strain>
    </source>
</reference>
<sequence>MRTMEGIVTIVQESRFQLTDDAGVSHLFILGHDTLAEPDQLEPLQRRQARVRVRYTEPRNLIGLIAHSVEAQGFAHSIEAQG</sequence>
<protein>
    <submittedName>
        <fullName evidence="1">Uncharacterized protein</fullName>
    </submittedName>
</protein>
<name>A0ABT9DYF4_9PROT</name>
<evidence type="ECO:0000313" key="1">
    <source>
        <dbReference type="EMBL" id="MDO9708780.1"/>
    </source>
</evidence>
<dbReference type="Proteomes" id="UP001243009">
    <property type="component" value="Unassembled WGS sequence"/>
</dbReference>
<dbReference type="RefSeq" id="WP_305103646.1">
    <property type="nucleotide sequence ID" value="NZ_JAUTWS010000008.1"/>
</dbReference>
<gene>
    <name evidence="1" type="ORF">Q7A36_10555</name>
</gene>